<dbReference type="GeneID" id="26644834"/>
<dbReference type="Proteomes" id="UP000204614">
    <property type="component" value="Segment"/>
</dbReference>
<evidence type="ECO:0000313" key="2">
    <source>
        <dbReference type="Proteomes" id="UP000204614"/>
    </source>
</evidence>
<name>A0A0K0QT45_9CAUD</name>
<dbReference type="EMBL" id="KR869820">
    <property type="protein sequence ID" value="AKR15919.1"/>
    <property type="molecule type" value="Genomic_DNA"/>
</dbReference>
<accession>A0A0K0QT45</accession>
<proteinExistence type="predicted"/>
<sequence>MKEVNLYTGYIDNRDVRRIEDVVSAMLTLHIHKEDTVIAEKIREALYAVFSRVYDVDFETVNRVEEGCDYRIRITEGETDKFDFYTWGGY</sequence>
<organism evidence="1 2">
    <name type="scientific">Citrobacter phage IME-CF2</name>
    <dbReference type="NCBI Taxonomy" id="1673887"/>
    <lineage>
        <taxon>Viruses</taxon>
        <taxon>Duplodnaviria</taxon>
        <taxon>Heunggongvirae</taxon>
        <taxon>Uroviricota</taxon>
        <taxon>Caudoviricetes</taxon>
        <taxon>Pantevenvirales</taxon>
        <taxon>Straboviridae</taxon>
        <taxon>Pseudotevenvirus</taxon>
        <taxon>Pseudotevenvirus imecf2</taxon>
    </lineage>
</organism>
<keyword evidence="2" id="KW-1185">Reference proteome</keyword>
<reference evidence="2" key="1">
    <citation type="submission" date="2015-05" db="EMBL/GenBank/DDBJ databases">
        <authorList>
            <person name="Liu X."/>
            <person name="Tong Y."/>
            <person name="Huang Y."/>
            <person name="An X."/>
            <person name="Mi Z."/>
            <person name="Zhang Z."/>
        </authorList>
    </citation>
    <scope>NUCLEOTIDE SEQUENCE [LARGE SCALE GENOMIC DNA]</scope>
</reference>
<evidence type="ECO:0000313" key="1">
    <source>
        <dbReference type="EMBL" id="AKR15919.1"/>
    </source>
</evidence>
<dbReference type="RefSeq" id="YP_009218611.1">
    <property type="nucleotide sequence ID" value="NC_029013.1"/>
</dbReference>
<dbReference type="KEGG" id="vg:26644834"/>
<protein>
    <submittedName>
        <fullName evidence="1">Uncharacterized protein</fullName>
    </submittedName>
</protein>